<dbReference type="Proteomes" id="UP000019143">
    <property type="component" value="Unassembled WGS sequence"/>
</dbReference>
<sequence length="99" mass="10698">MRASPWCFCWAWPARGDAIRRTGEARARICLAAQRGSTISGKLLSFSRRDLAVPTHFDAAQAVQAIAPMLAYLLGAHVRLQVDTCAAPVPVCPGPQPVR</sequence>
<organism evidence="1 2">
    <name type="scientific">Xanthomonas arboricola pv. pruni str. MAFF 311562</name>
    <dbReference type="NCBI Taxonomy" id="1414836"/>
    <lineage>
        <taxon>Bacteria</taxon>
        <taxon>Pseudomonadati</taxon>
        <taxon>Pseudomonadota</taxon>
        <taxon>Gammaproteobacteria</taxon>
        <taxon>Lysobacterales</taxon>
        <taxon>Lysobacteraceae</taxon>
        <taxon>Xanthomonas</taxon>
    </lineage>
</organism>
<evidence type="ECO:0000313" key="2">
    <source>
        <dbReference type="Proteomes" id="UP000019143"/>
    </source>
</evidence>
<gene>
    <name evidence="1" type="ORF">XPU_0284</name>
</gene>
<protein>
    <submittedName>
        <fullName evidence="1">Uncharacterized protein</fullName>
    </submittedName>
</protein>
<comment type="caution">
    <text evidence="1">The sequence shown here is derived from an EMBL/GenBank/DDBJ whole genome shotgun (WGS) entry which is preliminary data.</text>
</comment>
<proteinExistence type="predicted"/>
<reference evidence="1 2" key="1">
    <citation type="submission" date="2014-01" db="EMBL/GenBank/DDBJ databases">
        <title>Genome sequence and analysis of Xanthomonas arboricola pv. pruni.</title>
        <authorList>
            <person name="Fujikawa T."/>
            <person name="Nakazono-Nagaoka E."/>
        </authorList>
    </citation>
    <scope>NUCLEOTIDE SEQUENCE [LARGE SCALE GENOMIC DNA]</scope>
    <source>
        <strain evidence="2">MAFF 311562</strain>
    </source>
</reference>
<dbReference type="AlphaFoldDB" id="W4RX91"/>
<evidence type="ECO:0000313" key="1">
    <source>
        <dbReference type="EMBL" id="GAE48752.1"/>
    </source>
</evidence>
<dbReference type="EMBL" id="BAVB01000041">
    <property type="protein sequence ID" value="GAE48752.1"/>
    <property type="molecule type" value="Genomic_DNA"/>
</dbReference>
<feature type="non-terminal residue" evidence="1">
    <location>
        <position position="99"/>
    </location>
</feature>
<name>W4RX91_9XANT</name>
<accession>W4RX91</accession>